<protein>
    <recommendedName>
        <fullName evidence="3">Zinc-ribbon domain-containing protein</fullName>
    </recommendedName>
</protein>
<proteinExistence type="predicted"/>
<gene>
    <name evidence="2" type="ORF">AVDCRST_MAG64-1029</name>
</gene>
<keyword evidence="1" id="KW-1133">Transmembrane helix</keyword>
<accession>A0A6J4NK04</accession>
<reference evidence="2" key="1">
    <citation type="submission" date="2020-02" db="EMBL/GenBank/DDBJ databases">
        <authorList>
            <person name="Meier V. D."/>
        </authorList>
    </citation>
    <scope>NUCLEOTIDE SEQUENCE</scope>
    <source>
        <strain evidence="2">AVDCRST_MAG64</strain>
    </source>
</reference>
<sequence>MRRLARHLFTLCSAGSLLLLVVTCAVSVRSSWAVDTFSQIRWDAGTGRHSQSGVAWERGRLFGYYRAMEVPPGRHYAEFRLPAPRRWHAVRPVRSGDFEFTWWEAEFSGAGGGGAARGVFDRSWQAGMALWPLIPVSAVLPATWIVSRLRARRARARGLRLCTACGYDLRASPDRCPECGTAVVEATA</sequence>
<evidence type="ECO:0000313" key="2">
    <source>
        <dbReference type="EMBL" id="CAA9387991.1"/>
    </source>
</evidence>
<organism evidence="2">
    <name type="scientific">uncultured Phycisphaerae bacterium</name>
    <dbReference type="NCBI Taxonomy" id="904963"/>
    <lineage>
        <taxon>Bacteria</taxon>
        <taxon>Pseudomonadati</taxon>
        <taxon>Planctomycetota</taxon>
        <taxon>Phycisphaerae</taxon>
        <taxon>environmental samples</taxon>
    </lineage>
</organism>
<keyword evidence="1" id="KW-0812">Transmembrane</keyword>
<dbReference type="AlphaFoldDB" id="A0A6J4NK04"/>
<name>A0A6J4NK04_9BACT</name>
<evidence type="ECO:0000256" key="1">
    <source>
        <dbReference type="SAM" id="Phobius"/>
    </source>
</evidence>
<evidence type="ECO:0008006" key="3">
    <source>
        <dbReference type="Google" id="ProtNLM"/>
    </source>
</evidence>
<dbReference type="EMBL" id="CADCUQ010000244">
    <property type="protein sequence ID" value="CAA9387991.1"/>
    <property type="molecule type" value="Genomic_DNA"/>
</dbReference>
<feature type="transmembrane region" description="Helical" evidence="1">
    <location>
        <begin position="129"/>
        <end position="147"/>
    </location>
</feature>
<keyword evidence="1" id="KW-0472">Membrane</keyword>